<protein>
    <submittedName>
        <fullName evidence="5">Acetyltransferase</fullName>
    </submittedName>
</protein>
<evidence type="ECO:0000313" key="6">
    <source>
        <dbReference type="Proteomes" id="UP000053372"/>
    </source>
</evidence>
<evidence type="ECO:0000313" key="5">
    <source>
        <dbReference type="EMBL" id="KST63340.1"/>
    </source>
</evidence>
<comment type="similarity">
    <text evidence="3">Belongs to the acetyltransferase family. RimJ subfamily.</text>
</comment>
<dbReference type="OrthoDB" id="509947at2"/>
<keyword evidence="1 5" id="KW-0808">Transferase</keyword>
<dbReference type="Proteomes" id="UP000053372">
    <property type="component" value="Unassembled WGS sequence"/>
</dbReference>
<dbReference type="InterPro" id="IPR051531">
    <property type="entry name" value="N-acetyltransferase"/>
</dbReference>
<evidence type="ECO:0000256" key="1">
    <source>
        <dbReference type="ARBA" id="ARBA00022679"/>
    </source>
</evidence>
<dbReference type="InterPro" id="IPR000182">
    <property type="entry name" value="GNAT_dom"/>
</dbReference>
<dbReference type="GO" id="GO:0016747">
    <property type="term" value="F:acyltransferase activity, transferring groups other than amino-acyl groups"/>
    <property type="evidence" value="ECO:0007669"/>
    <property type="project" value="InterPro"/>
</dbReference>
<dbReference type="InterPro" id="IPR016181">
    <property type="entry name" value="Acyl_CoA_acyltransferase"/>
</dbReference>
<feature type="domain" description="N-acetyltransferase" evidence="4">
    <location>
        <begin position="12"/>
        <end position="170"/>
    </location>
</feature>
<dbReference type="Gene3D" id="3.40.630.30">
    <property type="match status" value="1"/>
</dbReference>
<dbReference type="PANTHER" id="PTHR43792">
    <property type="entry name" value="GNAT FAMILY, PUTATIVE (AFU_ORTHOLOGUE AFUA_3G00765)-RELATED-RELATED"/>
    <property type="match status" value="1"/>
</dbReference>
<keyword evidence="6" id="KW-1185">Reference proteome</keyword>
<name>A0A0V7ZG81_9CYAN</name>
<dbReference type="PANTHER" id="PTHR43792:SF8">
    <property type="entry name" value="[RIBOSOMAL PROTEIN US5]-ALANINE N-ACETYLTRANSFERASE"/>
    <property type="match status" value="1"/>
</dbReference>
<comment type="caution">
    <text evidence="5">The sequence shown here is derived from an EMBL/GenBank/DDBJ whole genome shotgun (WGS) entry which is preliminary data.</text>
</comment>
<dbReference type="Pfam" id="PF13302">
    <property type="entry name" value="Acetyltransf_3"/>
    <property type="match status" value="1"/>
</dbReference>
<reference evidence="5 6" key="1">
    <citation type="journal article" date="2015" name="Genome Announc.">
        <title>Draft Genome of the Euendolithic (true boring) Cyanobacterium Mastigocoleus testarum strain BC008.</title>
        <authorList>
            <person name="Guida B.S."/>
            <person name="Garcia-Pichel F."/>
        </authorList>
    </citation>
    <scope>NUCLEOTIDE SEQUENCE [LARGE SCALE GENOMIC DNA]</scope>
    <source>
        <strain evidence="5 6">BC008</strain>
    </source>
</reference>
<accession>A0A0V7ZG81</accession>
<evidence type="ECO:0000256" key="3">
    <source>
        <dbReference type="ARBA" id="ARBA00038502"/>
    </source>
</evidence>
<sequence>MIRQPTLQTQRLILRPFILGDAPQVQRLAGAWEIADTTLSLPYPYDDGMAEKWIKTHLPGFREGSQVIFAVVIHEINALCGAIGLGINRENSRAEIGYWIGKPYWGKGYCTEAAKEVLRYGFEDLGLNRIHSSHFSRNPASGKVMQKIGMIHEGCHRQHILKWDKFEDLEQYGILKTDWCK</sequence>
<evidence type="ECO:0000256" key="2">
    <source>
        <dbReference type="ARBA" id="ARBA00023315"/>
    </source>
</evidence>
<dbReference type="RefSeq" id="WP_027838849.1">
    <property type="nucleotide sequence ID" value="NZ_LMTZ01000140.1"/>
</dbReference>
<dbReference type="AlphaFoldDB" id="A0A0V7ZG81"/>
<dbReference type="EMBL" id="LMTZ01000140">
    <property type="protein sequence ID" value="KST63340.1"/>
    <property type="molecule type" value="Genomic_DNA"/>
</dbReference>
<gene>
    <name evidence="5" type="ORF">BC008_39345</name>
</gene>
<dbReference type="SUPFAM" id="SSF55729">
    <property type="entry name" value="Acyl-CoA N-acyltransferases (Nat)"/>
    <property type="match status" value="1"/>
</dbReference>
<organism evidence="5 6">
    <name type="scientific">Mastigocoleus testarum BC008</name>
    <dbReference type="NCBI Taxonomy" id="371196"/>
    <lineage>
        <taxon>Bacteria</taxon>
        <taxon>Bacillati</taxon>
        <taxon>Cyanobacteriota</taxon>
        <taxon>Cyanophyceae</taxon>
        <taxon>Nostocales</taxon>
        <taxon>Hapalosiphonaceae</taxon>
        <taxon>Mastigocoleus</taxon>
    </lineage>
</organism>
<keyword evidence="2" id="KW-0012">Acyltransferase</keyword>
<evidence type="ECO:0000259" key="4">
    <source>
        <dbReference type="PROSITE" id="PS51186"/>
    </source>
</evidence>
<dbReference type="PROSITE" id="PS51186">
    <property type="entry name" value="GNAT"/>
    <property type="match status" value="1"/>
</dbReference>
<proteinExistence type="inferred from homology"/>